<organism evidence="1 2">
    <name type="scientific">Thioploca ingrica</name>
    <dbReference type="NCBI Taxonomy" id="40754"/>
    <lineage>
        <taxon>Bacteria</taxon>
        <taxon>Pseudomonadati</taxon>
        <taxon>Pseudomonadota</taxon>
        <taxon>Gammaproteobacteria</taxon>
        <taxon>Thiotrichales</taxon>
        <taxon>Thiotrichaceae</taxon>
        <taxon>Thioploca</taxon>
    </lineage>
</organism>
<dbReference type="Proteomes" id="UP000031623">
    <property type="component" value="Chromosome"/>
</dbReference>
<dbReference type="AlphaFoldDB" id="A0A090ACQ6"/>
<evidence type="ECO:0008006" key="3">
    <source>
        <dbReference type="Google" id="ProtNLM"/>
    </source>
</evidence>
<reference evidence="1 2" key="1">
    <citation type="journal article" date="2014" name="ISME J.">
        <title>Ecophysiology of Thioploca ingrica as revealed by the complete genome sequence supplemented with proteomic evidence.</title>
        <authorList>
            <person name="Kojima H."/>
            <person name="Ogura Y."/>
            <person name="Yamamoto N."/>
            <person name="Togashi T."/>
            <person name="Mori H."/>
            <person name="Watanabe T."/>
            <person name="Nemoto F."/>
            <person name="Kurokawa K."/>
            <person name="Hayashi T."/>
            <person name="Fukui M."/>
        </authorList>
    </citation>
    <scope>NUCLEOTIDE SEQUENCE [LARGE SCALE GENOMIC DNA]</scope>
</reference>
<dbReference type="InterPro" id="IPR036527">
    <property type="entry name" value="SCP2_sterol-bd_dom_sf"/>
</dbReference>
<proteinExistence type="predicted"/>
<dbReference type="OrthoDB" id="1807838at2"/>
<sequence length="113" mass="13061">MTHLNQALYNFIAIYHTTENLVLEQEDWQCAIKLLATDSQETLTLRLVNGRVIEIGYDLNQEDLLVKADEATLLDILEFRRDPNEPYLFGELTIQGAEANFLRLDYVVTQLCQ</sequence>
<name>A0A090ACQ6_9GAMM</name>
<keyword evidence="2" id="KW-1185">Reference proteome</keyword>
<evidence type="ECO:0000313" key="1">
    <source>
        <dbReference type="EMBL" id="BAP54534.1"/>
    </source>
</evidence>
<dbReference type="STRING" id="40754.THII_0237"/>
<protein>
    <recommendedName>
        <fullName evidence="3">SCP2 domain-containing protein</fullName>
    </recommendedName>
</protein>
<gene>
    <name evidence="1" type="ORF">THII_0237</name>
</gene>
<evidence type="ECO:0000313" key="2">
    <source>
        <dbReference type="Proteomes" id="UP000031623"/>
    </source>
</evidence>
<dbReference type="KEGG" id="tig:THII_0237"/>
<accession>A0A090ACQ6</accession>
<dbReference type="HOGENOM" id="CLU_2132376_0_0_6"/>
<dbReference type="EMBL" id="AP014633">
    <property type="protein sequence ID" value="BAP54534.1"/>
    <property type="molecule type" value="Genomic_DNA"/>
</dbReference>
<dbReference type="SUPFAM" id="SSF55718">
    <property type="entry name" value="SCP-like"/>
    <property type="match status" value="1"/>
</dbReference>